<evidence type="ECO:0000313" key="4">
    <source>
        <dbReference type="Proteomes" id="UP000011571"/>
    </source>
</evidence>
<keyword evidence="2" id="KW-1133">Transmembrane helix</keyword>
<dbReference type="Pfam" id="PF19590">
    <property type="entry name" value="TrbL_3"/>
    <property type="match status" value="1"/>
</dbReference>
<accession>M0H8U9</accession>
<evidence type="ECO:0000256" key="2">
    <source>
        <dbReference type="SAM" id="Phobius"/>
    </source>
</evidence>
<dbReference type="AlphaFoldDB" id="M0H8U9"/>
<comment type="caution">
    <text evidence="3">The sequence shown here is derived from an EMBL/GenBank/DDBJ whole genome shotgun (WGS) entry which is preliminary data.</text>
</comment>
<proteinExistence type="predicted"/>
<evidence type="ECO:0000313" key="3">
    <source>
        <dbReference type="EMBL" id="ELZ80162.1"/>
    </source>
</evidence>
<dbReference type="EMBL" id="AOLJ01000017">
    <property type="protein sequence ID" value="ELZ80162.1"/>
    <property type="molecule type" value="Genomic_DNA"/>
</dbReference>
<organism evidence="3 4">
    <name type="scientific">Haloferax gibbonsii (strain ATCC 33959 / DSM 4427 / JCM 8863 / NBRC 102184 / NCIMB 2188 / Ma 2.38)</name>
    <dbReference type="NCBI Taxonomy" id="1227459"/>
    <lineage>
        <taxon>Archaea</taxon>
        <taxon>Methanobacteriati</taxon>
        <taxon>Methanobacteriota</taxon>
        <taxon>Stenosarchaea group</taxon>
        <taxon>Halobacteria</taxon>
        <taxon>Halobacteriales</taxon>
        <taxon>Haloferacaceae</taxon>
        <taxon>Haloferax</taxon>
    </lineage>
</organism>
<dbReference type="InterPro" id="IPR045782">
    <property type="entry name" value="TrbL_3"/>
</dbReference>
<feature type="region of interest" description="Disordered" evidence="1">
    <location>
        <begin position="251"/>
        <end position="278"/>
    </location>
</feature>
<protein>
    <submittedName>
        <fullName evidence="3">Uncharacterized protein</fullName>
    </submittedName>
</protein>
<feature type="transmembrane region" description="Helical" evidence="2">
    <location>
        <begin position="200"/>
        <end position="223"/>
    </location>
</feature>
<feature type="transmembrane region" description="Helical" evidence="2">
    <location>
        <begin position="110"/>
        <end position="136"/>
    </location>
</feature>
<feature type="transmembrane region" description="Helical" evidence="2">
    <location>
        <begin position="34"/>
        <end position="58"/>
    </location>
</feature>
<dbReference type="Proteomes" id="UP000011571">
    <property type="component" value="Unassembled WGS sequence"/>
</dbReference>
<feature type="transmembrane region" description="Helical" evidence="2">
    <location>
        <begin position="143"/>
        <end position="161"/>
    </location>
</feature>
<feature type="transmembrane region" description="Helical" evidence="2">
    <location>
        <begin position="173"/>
        <end position="193"/>
    </location>
</feature>
<evidence type="ECO:0000256" key="1">
    <source>
        <dbReference type="SAM" id="MobiDB-lite"/>
    </source>
</evidence>
<keyword evidence="2" id="KW-0812">Transmembrane</keyword>
<reference evidence="3 4" key="1">
    <citation type="journal article" date="2014" name="PLoS Genet.">
        <title>Phylogenetically driven sequencing of extremely halophilic archaea reveals strategies for static and dynamic osmo-response.</title>
        <authorList>
            <person name="Becker E.A."/>
            <person name="Seitzer P.M."/>
            <person name="Tritt A."/>
            <person name="Larsen D."/>
            <person name="Krusor M."/>
            <person name="Yao A.I."/>
            <person name="Wu D."/>
            <person name="Madern D."/>
            <person name="Eisen J.A."/>
            <person name="Darling A.E."/>
            <person name="Facciotti M.T."/>
        </authorList>
    </citation>
    <scope>NUCLEOTIDE SEQUENCE [LARGE SCALE GENOMIC DNA]</scope>
    <source>
        <strain evidence="4">ATCC 33959 / DSM 4427 / JCM 8863 / NBRC 102184 / NCIMB 2188 / Ma 2.38</strain>
    </source>
</reference>
<keyword evidence="2" id="KW-0472">Membrane</keyword>
<feature type="compositionally biased region" description="Low complexity" evidence="1">
    <location>
        <begin position="256"/>
        <end position="269"/>
    </location>
</feature>
<name>M0H8U9_HALGM</name>
<keyword evidence="4" id="KW-1185">Reference proteome</keyword>
<sequence>MAQLGDSQRELWNLLIEALFNTATLHPNPAVQEVYQMSLSVTYLLLVLAIAYVGLLYIGREPLSLDTRTVLPRLLIAVIFGFIALPMLQYGVDFSDALVKAFQPTDPATIGEYLGISAGGLLAILINYLLLLALVVVFILRNVYLLFVASISPLLALAWALPNTNRYAQSFISGWFAVLAMVPLDALALRFILAMTEGSAGFSITGASNWVLGVAAFTLLLWIPLQLYRTSQAIVGQGFRLTRGLSQGVTRLRNKGSSGQNQRDQSQNSRNRRRRGPR</sequence>
<gene>
    <name evidence="3" type="ORF">C454_11131</name>
</gene>
<feature type="transmembrane region" description="Helical" evidence="2">
    <location>
        <begin position="70"/>
        <end position="90"/>
    </location>
</feature>